<dbReference type="InterPro" id="IPR001611">
    <property type="entry name" value="Leu-rich_rpt"/>
</dbReference>
<evidence type="ECO:0000313" key="15">
    <source>
        <dbReference type="Proteomes" id="UP001396334"/>
    </source>
</evidence>
<feature type="chain" id="PRO_5045398700" description="Leucine-rich repeat-containing N-terminal plant-type domain-containing protein" evidence="12">
    <location>
        <begin position="26"/>
        <end position="684"/>
    </location>
</feature>
<evidence type="ECO:0000256" key="6">
    <source>
        <dbReference type="ARBA" id="ARBA00022741"/>
    </source>
</evidence>
<dbReference type="InterPro" id="IPR032675">
    <property type="entry name" value="LRR_dom_sf"/>
</dbReference>
<evidence type="ECO:0000256" key="12">
    <source>
        <dbReference type="SAM" id="SignalP"/>
    </source>
</evidence>
<dbReference type="SMART" id="SM00365">
    <property type="entry name" value="LRR_SD22"/>
    <property type="match status" value="4"/>
</dbReference>
<dbReference type="PRINTS" id="PR00019">
    <property type="entry name" value="LEURICHRPT"/>
</dbReference>
<evidence type="ECO:0000256" key="10">
    <source>
        <dbReference type="ARBA" id="ARBA00023170"/>
    </source>
</evidence>
<dbReference type="Pfam" id="PF13855">
    <property type="entry name" value="LRR_8"/>
    <property type="match status" value="1"/>
</dbReference>
<proteinExistence type="predicted"/>
<feature type="transmembrane region" description="Helical" evidence="11">
    <location>
        <begin position="666"/>
        <end position="683"/>
    </location>
</feature>
<dbReference type="PANTHER" id="PTHR48053">
    <property type="entry name" value="LEUCINE RICH REPEAT FAMILY PROTEIN, EXPRESSED"/>
    <property type="match status" value="1"/>
</dbReference>
<name>A0ABR2QJJ8_9ROSI</name>
<evidence type="ECO:0000259" key="13">
    <source>
        <dbReference type="Pfam" id="PF08263"/>
    </source>
</evidence>
<evidence type="ECO:0000256" key="7">
    <source>
        <dbReference type="ARBA" id="ARBA00022840"/>
    </source>
</evidence>
<organism evidence="14 15">
    <name type="scientific">Hibiscus sabdariffa</name>
    <name type="common">roselle</name>
    <dbReference type="NCBI Taxonomy" id="183260"/>
    <lineage>
        <taxon>Eukaryota</taxon>
        <taxon>Viridiplantae</taxon>
        <taxon>Streptophyta</taxon>
        <taxon>Embryophyta</taxon>
        <taxon>Tracheophyta</taxon>
        <taxon>Spermatophyta</taxon>
        <taxon>Magnoliopsida</taxon>
        <taxon>eudicotyledons</taxon>
        <taxon>Gunneridae</taxon>
        <taxon>Pentapetalae</taxon>
        <taxon>rosids</taxon>
        <taxon>malvids</taxon>
        <taxon>Malvales</taxon>
        <taxon>Malvaceae</taxon>
        <taxon>Malvoideae</taxon>
        <taxon>Hibiscus</taxon>
    </lineage>
</organism>
<dbReference type="InterPro" id="IPR051716">
    <property type="entry name" value="Plant_RL_S/T_kinase"/>
</dbReference>
<keyword evidence="8 11" id="KW-1133">Transmembrane helix</keyword>
<dbReference type="Proteomes" id="UP001396334">
    <property type="component" value="Unassembled WGS sequence"/>
</dbReference>
<dbReference type="InterPro" id="IPR013210">
    <property type="entry name" value="LRR_N_plant-typ"/>
</dbReference>
<evidence type="ECO:0000256" key="2">
    <source>
        <dbReference type="ARBA" id="ARBA00022614"/>
    </source>
</evidence>
<keyword evidence="5" id="KW-0677">Repeat</keyword>
<feature type="domain" description="Leucine-rich repeat-containing N-terminal plant-type" evidence="13">
    <location>
        <begin position="30"/>
        <end position="66"/>
    </location>
</feature>
<dbReference type="SMART" id="SM00369">
    <property type="entry name" value="LRR_TYP"/>
    <property type="match status" value="9"/>
</dbReference>
<dbReference type="Gene3D" id="3.80.10.10">
    <property type="entry name" value="Ribonuclease Inhibitor"/>
    <property type="match status" value="4"/>
</dbReference>
<keyword evidence="2" id="KW-0433">Leucine-rich repeat</keyword>
<evidence type="ECO:0000256" key="9">
    <source>
        <dbReference type="ARBA" id="ARBA00023136"/>
    </source>
</evidence>
<keyword evidence="6" id="KW-0547">Nucleotide-binding</keyword>
<keyword evidence="15" id="KW-1185">Reference proteome</keyword>
<evidence type="ECO:0000256" key="11">
    <source>
        <dbReference type="SAM" id="Phobius"/>
    </source>
</evidence>
<comment type="subcellular location">
    <subcellularLocation>
        <location evidence="1">Membrane</location>
        <topology evidence="1">Single-pass type I membrane protein</topology>
    </subcellularLocation>
</comment>
<keyword evidence="10" id="KW-0675">Receptor</keyword>
<keyword evidence="7" id="KW-0067">ATP-binding</keyword>
<dbReference type="InterPro" id="IPR003591">
    <property type="entry name" value="Leu-rich_rpt_typical-subtyp"/>
</dbReference>
<reference evidence="14 15" key="1">
    <citation type="journal article" date="2024" name="G3 (Bethesda)">
        <title>Genome assembly of Hibiscus sabdariffa L. provides insights into metabolisms of medicinal natural products.</title>
        <authorList>
            <person name="Kim T."/>
        </authorList>
    </citation>
    <scope>NUCLEOTIDE SEQUENCE [LARGE SCALE GENOMIC DNA]</scope>
    <source>
        <strain evidence="14">TK-2024</strain>
        <tissue evidence="14">Old leaves</tissue>
    </source>
</reference>
<keyword evidence="9 11" id="KW-0472">Membrane</keyword>
<gene>
    <name evidence="14" type="ORF">V6N11_081320</name>
</gene>
<keyword evidence="4 12" id="KW-0732">Signal</keyword>
<evidence type="ECO:0000256" key="3">
    <source>
        <dbReference type="ARBA" id="ARBA00022692"/>
    </source>
</evidence>
<protein>
    <recommendedName>
        <fullName evidence="13">Leucine-rich repeat-containing N-terminal plant-type domain-containing protein</fullName>
    </recommendedName>
</protein>
<dbReference type="PANTHER" id="PTHR48053:SF71">
    <property type="entry name" value="LEUCINE RICH REPEAT FAMILY PROTEIN, EXPRESSED"/>
    <property type="match status" value="1"/>
</dbReference>
<evidence type="ECO:0000256" key="5">
    <source>
        <dbReference type="ARBA" id="ARBA00022737"/>
    </source>
</evidence>
<dbReference type="Pfam" id="PF00560">
    <property type="entry name" value="LRR_1"/>
    <property type="match status" value="6"/>
</dbReference>
<dbReference type="SUPFAM" id="SSF52058">
    <property type="entry name" value="L domain-like"/>
    <property type="match status" value="2"/>
</dbReference>
<accession>A0ABR2QJJ8</accession>
<dbReference type="Pfam" id="PF08263">
    <property type="entry name" value="LRRNT_2"/>
    <property type="match status" value="1"/>
</dbReference>
<sequence>MARPRVVVGFYRCFLVMLLYIDCQGCLEVERAALLQIKDSMTSPVASAFSNWYGEECCEWEGVECDPTRIRIHSIFFHYWRERDAELWYPNATLFAQFEELQELELSGNQIGGFLSLHAFTTLKRLQKLDLRDNSISNGSNLCWGKSPSLYYLDLSGNKLEGNIPECLPHNLLLLQHLDLSDNKLNGSFPSSLIRNLTNIESLFLSSNEFQGVISLCVFANLSTLSELDISFNHLEVQSEMLSPTCSLSFSLNTLFLGGCNLKTISPWLFRNITSELSLRDNNLTGPFPGNFHNISSKLSFLDISDNFLHGTLPRDISLNFPRLRHLDFSDNSFSGNLPPLFGNQLQMLDLSENQFQGEIPHGHSMASNMSCLIYLRLSGNNLAGALFPQNTSLPKIRQLYLDNNRFSGAFPYVLWKSMELEIVDVQNNDLSGELSSYLPVLPKLKYLLLGGNRFEGQIPGRICQMRELHVLDVSRNCLSGDILDCVDNITSWTNPSYGGYFPTDSWTRFDIVTKGTILRYRGRILQYMKGIDVSWNKLTGKIPIQMTGLTEIIILNVSNNLLTGQIPSSLANLKLVESLDLSHNNLVGGIPPELTELLSLEDFNVSFNNLSGMLPPPKAQFGTFDESSYLGNPGLCGAMLHVKCNGSEETPSTGTLPFYNRAQKLVISRIVCCFGMLFFLLLS</sequence>
<evidence type="ECO:0000256" key="4">
    <source>
        <dbReference type="ARBA" id="ARBA00022729"/>
    </source>
</evidence>
<evidence type="ECO:0000313" key="14">
    <source>
        <dbReference type="EMBL" id="KAK9000836.1"/>
    </source>
</evidence>
<comment type="caution">
    <text evidence="14">The sequence shown here is derived from an EMBL/GenBank/DDBJ whole genome shotgun (WGS) entry which is preliminary data.</text>
</comment>
<evidence type="ECO:0000256" key="8">
    <source>
        <dbReference type="ARBA" id="ARBA00022989"/>
    </source>
</evidence>
<keyword evidence="3 11" id="KW-0812">Transmembrane</keyword>
<dbReference type="EMBL" id="JBBPBN010000037">
    <property type="protein sequence ID" value="KAK9000836.1"/>
    <property type="molecule type" value="Genomic_DNA"/>
</dbReference>
<feature type="signal peptide" evidence="12">
    <location>
        <begin position="1"/>
        <end position="25"/>
    </location>
</feature>
<evidence type="ECO:0000256" key="1">
    <source>
        <dbReference type="ARBA" id="ARBA00004479"/>
    </source>
</evidence>